<dbReference type="PANTHER" id="PTHR46075">
    <property type="entry name" value="CHIMERIN FAMILY MEMBER"/>
    <property type="match status" value="1"/>
</dbReference>
<dbReference type="PROSITE" id="PS00479">
    <property type="entry name" value="ZF_DAG_PE_1"/>
    <property type="match status" value="1"/>
</dbReference>
<dbReference type="Pfam" id="PF00620">
    <property type="entry name" value="RhoGAP"/>
    <property type="match status" value="1"/>
</dbReference>
<evidence type="ECO:0000259" key="7">
    <source>
        <dbReference type="PROSITE" id="PS50023"/>
    </source>
</evidence>
<dbReference type="InterPro" id="IPR051854">
    <property type="entry name" value="Rho-type_GAP"/>
</dbReference>
<evidence type="ECO:0000256" key="4">
    <source>
        <dbReference type="PROSITE-ProRule" id="PRU00125"/>
    </source>
</evidence>
<feature type="compositionally biased region" description="Basic and acidic residues" evidence="6">
    <location>
        <begin position="694"/>
        <end position="711"/>
    </location>
</feature>
<dbReference type="CDD" id="cd00159">
    <property type="entry name" value="RhoGAP"/>
    <property type="match status" value="1"/>
</dbReference>
<feature type="coiled-coil region" evidence="5">
    <location>
        <begin position="916"/>
        <end position="950"/>
    </location>
</feature>
<feature type="region of interest" description="Disordered" evidence="6">
    <location>
        <begin position="229"/>
        <end position="577"/>
    </location>
</feature>
<organism evidence="10 11">
    <name type="scientific">Favolaschia claudopus</name>
    <dbReference type="NCBI Taxonomy" id="2862362"/>
    <lineage>
        <taxon>Eukaryota</taxon>
        <taxon>Fungi</taxon>
        <taxon>Dikarya</taxon>
        <taxon>Basidiomycota</taxon>
        <taxon>Agaricomycotina</taxon>
        <taxon>Agaricomycetes</taxon>
        <taxon>Agaricomycetidae</taxon>
        <taxon>Agaricales</taxon>
        <taxon>Marasmiineae</taxon>
        <taxon>Mycenaceae</taxon>
        <taxon>Favolaschia</taxon>
    </lineage>
</organism>
<dbReference type="SMART" id="SM00109">
    <property type="entry name" value="C1"/>
    <property type="match status" value="1"/>
</dbReference>
<feature type="domain" description="LIM zinc-binding" evidence="7">
    <location>
        <begin position="78"/>
        <end position="137"/>
    </location>
</feature>
<dbReference type="InterPro" id="IPR000198">
    <property type="entry name" value="RhoGAP_dom"/>
</dbReference>
<feature type="region of interest" description="Disordered" evidence="6">
    <location>
        <begin position="687"/>
        <end position="722"/>
    </location>
</feature>
<dbReference type="GO" id="GO:0005096">
    <property type="term" value="F:GTPase activator activity"/>
    <property type="evidence" value="ECO:0007669"/>
    <property type="project" value="UniProtKB-KW"/>
</dbReference>
<dbReference type="SUPFAM" id="SSF48350">
    <property type="entry name" value="GTPase activation domain, GAP"/>
    <property type="match status" value="1"/>
</dbReference>
<feature type="compositionally biased region" description="Polar residues" evidence="6">
    <location>
        <begin position="652"/>
        <end position="662"/>
    </location>
</feature>
<dbReference type="SMART" id="SM00324">
    <property type="entry name" value="RhoGAP"/>
    <property type="match status" value="1"/>
</dbReference>
<feature type="region of interest" description="Disordered" evidence="6">
    <location>
        <begin position="141"/>
        <end position="216"/>
    </location>
</feature>
<dbReference type="InterPro" id="IPR001781">
    <property type="entry name" value="Znf_LIM"/>
</dbReference>
<evidence type="ECO:0000313" key="10">
    <source>
        <dbReference type="EMBL" id="KAK7057275.1"/>
    </source>
</evidence>
<feature type="compositionally biased region" description="Low complexity" evidence="6">
    <location>
        <begin position="990"/>
        <end position="1015"/>
    </location>
</feature>
<evidence type="ECO:0000256" key="5">
    <source>
        <dbReference type="SAM" id="Coils"/>
    </source>
</evidence>
<feature type="compositionally biased region" description="Low complexity" evidence="6">
    <location>
        <begin position="477"/>
        <end position="491"/>
    </location>
</feature>
<dbReference type="InterPro" id="IPR002219">
    <property type="entry name" value="PKC_DAG/PE"/>
</dbReference>
<keyword evidence="11" id="KW-1185">Reference proteome</keyword>
<feature type="compositionally biased region" description="Low complexity" evidence="6">
    <location>
        <begin position="364"/>
        <end position="375"/>
    </location>
</feature>
<feature type="compositionally biased region" description="Low complexity" evidence="6">
    <location>
        <begin position="532"/>
        <end position="543"/>
    </location>
</feature>
<feature type="coiled-coil region" evidence="5">
    <location>
        <begin position="858"/>
        <end position="892"/>
    </location>
</feature>
<dbReference type="EMBL" id="JAWWNJ010000004">
    <property type="protein sequence ID" value="KAK7057275.1"/>
    <property type="molecule type" value="Genomic_DNA"/>
</dbReference>
<evidence type="ECO:0000259" key="9">
    <source>
        <dbReference type="PROSITE" id="PS50238"/>
    </source>
</evidence>
<sequence>MLATMNPSADAPADLDDRLCPGCKRSAVTEQGGLVVAFGQSFFHVDCFKCAKCGDQVTADTNLLLLSDGSPICANCSYSCNVCHNPILDEAIMTGDDSYHAHCFKCKVCKNRIDELVFAKTSQGIYCMKCHNERMIKIRKHTQKKAEREKAAAGAPSGSTSSRERDARSRPQPSPGLGSNDFPSSSASASSPQTPRNRGPDAVRSPPKQRTGPYISDAFESDTSRQLQNGAVAASSSQPLPSPAFQIALPEHDELPATPVVHTPSDARSNLTKKTTLPLPPSTLSESTSSSRRKSFDDGVRPLDALYPQDDSVPAASGLAAPTSRKDKRRSINPGLSLNNFEPIAPGPRPASPTLSPLATTFKSSSRPSTPRDSSGNTSPQHEPYVSSSRPNSASSNTHMSSSSSPRTPVDRDLSPDQTVVMSPMSRPNVILDAVPPKKAAQSSSLEYRLSVTMDGRSSSDGLLPSRNPRSSSDIARPPSRSRSDTPSSLSRRADVPQGIESGTDTDAEGDSYSHTSHSESPPPPPPKELKSYSSHSPSQRHSPLNDENEASNAFQPDSSDDMSESSPVEHTSHSTFIAPALPPIRFSMTTADFSDLFKQAEAQKSTSLKQLANISEDLDGSVPMTPPPTATSLYSTASTITTPTSDSTFTVNQSVESFSSRTSEDGMLPVPAPRFVSPAPRLQSLGKKAAAALKDDDDHPGPESRMRSSSESRGQLPPTRVTITRADSASAAVPIAKVDQASMVTLRLNEALADARERGATQLRLDRAFVEAVLGAMEARDSEFASLKAKFDGVKRASKQYIDGLTVAQTEYDSELKARRDAEAEVTRLRVLLSGQAARLTALSGDTRRQELRQQMSKELNENLSDLEHDLSKLKVERDMALAEVEELAATKQSVVEAPPSNLGRSLTTRLDTIKKQYQRDLIPLREERENLAREIAELKGVRDVFLEETTVLNARNEELAQLSAQYARRMVAIPETPQKPQPATPMRSQQAQQSSQLLQTMTPSATGSSSASDDALDARFRVQVEAPTPSKGKVFKWPGSRTREPARDAISPANTPAPEPRQNVAEPRQPKSTTSSHNFQQLSVLRFTRCDHCADKMWGSQLRCTTCNISVHVRCVNHVQVQCSQQSGPGQEEELPPSMFGRDLTEQVHADAAQGGDRQVPIIVVKCIDAVESLAMEYEGIYRKTGGSGQSKAITQLFERGDYAAFDLCDSDRFNDICSVTSVLKTYFRSLPIPLLTFDLHDHFMSAVQIREPATKNNALLELVNKLPAEHYFTLRRLMVHLHGVHELSDKNLMTARNLGVVFGPTLMRSRDPGAEFSDMAGKALSVEWFIENAPQIFPS</sequence>
<dbReference type="Gene3D" id="1.10.555.10">
    <property type="entry name" value="Rho GTPase activation protein"/>
    <property type="match status" value="1"/>
</dbReference>
<dbReference type="PANTHER" id="PTHR46075:SF2">
    <property type="entry name" value="RHO GTPASE ACTIVATING PROTEIN AT 5A, ISOFORM A"/>
    <property type="match status" value="1"/>
</dbReference>
<dbReference type="CDD" id="cd09394">
    <property type="entry name" value="LIM1_Rga"/>
    <property type="match status" value="1"/>
</dbReference>
<dbReference type="PROSITE" id="PS50238">
    <property type="entry name" value="RHOGAP"/>
    <property type="match status" value="1"/>
</dbReference>
<dbReference type="InterPro" id="IPR008936">
    <property type="entry name" value="Rho_GTPase_activation_prot"/>
</dbReference>
<evidence type="ECO:0000259" key="8">
    <source>
        <dbReference type="PROSITE" id="PS50081"/>
    </source>
</evidence>
<feature type="region of interest" description="Disordered" evidence="6">
    <location>
        <begin position="978"/>
        <end position="1080"/>
    </location>
</feature>
<feature type="compositionally biased region" description="Low complexity" evidence="6">
    <location>
        <begin position="387"/>
        <end position="405"/>
    </location>
</feature>
<keyword evidence="4" id="KW-0440">LIM domain</keyword>
<keyword evidence="1" id="KW-0343">GTPase activation</keyword>
<dbReference type="GO" id="GO:0046872">
    <property type="term" value="F:metal ion binding"/>
    <property type="evidence" value="ECO:0007669"/>
    <property type="project" value="UniProtKB-KW"/>
</dbReference>
<feature type="compositionally biased region" description="Polar residues" evidence="6">
    <location>
        <begin position="353"/>
        <end position="363"/>
    </location>
</feature>
<evidence type="ECO:0000313" key="11">
    <source>
        <dbReference type="Proteomes" id="UP001362999"/>
    </source>
</evidence>
<dbReference type="Proteomes" id="UP001362999">
    <property type="component" value="Unassembled WGS sequence"/>
</dbReference>
<evidence type="ECO:0000256" key="2">
    <source>
        <dbReference type="ARBA" id="ARBA00022723"/>
    </source>
</evidence>
<dbReference type="PROSITE" id="PS50023">
    <property type="entry name" value="LIM_DOMAIN_2"/>
    <property type="match status" value="1"/>
</dbReference>
<protein>
    <submittedName>
        <fullName evidence="10">Signal transducer</fullName>
    </submittedName>
</protein>
<keyword evidence="5" id="KW-0175">Coiled coil</keyword>
<dbReference type="Pfam" id="PF00412">
    <property type="entry name" value="LIM"/>
    <property type="match status" value="2"/>
</dbReference>
<dbReference type="Gene3D" id="3.30.60.20">
    <property type="match status" value="1"/>
</dbReference>
<evidence type="ECO:0000256" key="6">
    <source>
        <dbReference type="SAM" id="MobiDB-lite"/>
    </source>
</evidence>
<feature type="compositionally biased region" description="Low complexity" evidence="6">
    <location>
        <begin position="152"/>
        <end position="161"/>
    </location>
</feature>
<name>A0AAW0DYT7_9AGAR</name>
<dbReference type="InterPro" id="IPR046349">
    <property type="entry name" value="C1-like_sf"/>
</dbReference>
<feature type="region of interest" description="Disordered" evidence="6">
    <location>
        <begin position="646"/>
        <end position="670"/>
    </location>
</feature>
<dbReference type="CDD" id="cd09395">
    <property type="entry name" value="LIM2_Rga"/>
    <property type="match status" value="1"/>
</dbReference>
<dbReference type="PROSITE" id="PS00478">
    <property type="entry name" value="LIM_DOMAIN_1"/>
    <property type="match status" value="2"/>
</dbReference>
<comment type="caution">
    <text evidence="10">The sequence shown here is derived from an EMBL/GenBank/DDBJ whole genome shotgun (WGS) entry which is preliminary data.</text>
</comment>
<dbReference type="PROSITE" id="PS50081">
    <property type="entry name" value="ZF_DAG_PE_2"/>
    <property type="match status" value="1"/>
</dbReference>
<gene>
    <name evidence="10" type="ORF">R3P38DRAFT_2598561</name>
</gene>
<evidence type="ECO:0000256" key="3">
    <source>
        <dbReference type="ARBA" id="ARBA00022833"/>
    </source>
</evidence>
<reference evidence="10 11" key="1">
    <citation type="journal article" date="2024" name="J Genomics">
        <title>Draft genome sequencing and assembly of Favolaschia claudopus CIRM-BRFM 2984 isolated from oak limbs.</title>
        <authorList>
            <person name="Navarro D."/>
            <person name="Drula E."/>
            <person name="Chaduli D."/>
            <person name="Cazenave R."/>
            <person name="Ahrendt S."/>
            <person name="Wang J."/>
            <person name="Lipzen A."/>
            <person name="Daum C."/>
            <person name="Barry K."/>
            <person name="Grigoriev I.V."/>
            <person name="Favel A."/>
            <person name="Rosso M.N."/>
            <person name="Martin F."/>
        </authorList>
    </citation>
    <scope>NUCLEOTIDE SEQUENCE [LARGE SCALE GENOMIC DNA]</scope>
    <source>
        <strain evidence="10 11">CIRM-BRFM 2984</strain>
    </source>
</reference>
<feature type="domain" description="Rho-GAP" evidence="9">
    <location>
        <begin position="1144"/>
        <end position="1340"/>
    </location>
</feature>
<feature type="domain" description="Phorbol-ester/DAG-type" evidence="8">
    <location>
        <begin position="1078"/>
        <end position="1125"/>
    </location>
</feature>
<dbReference type="SUPFAM" id="SSF57889">
    <property type="entry name" value="Cysteine-rich domain"/>
    <property type="match status" value="1"/>
</dbReference>
<dbReference type="Gene3D" id="2.10.110.10">
    <property type="entry name" value="Cysteine Rich Protein"/>
    <property type="match status" value="2"/>
</dbReference>
<keyword evidence="3 4" id="KW-0862">Zinc</keyword>
<dbReference type="GO" id="GO:0007165">
    <property type="term" value="P:signal transduction"/>
    <property type="evidence" value="ECO:0007669"/>
    <property type="project" value="InterPro"/>
</dbReference>
<dbReference type="SMART" id="SM00132">
    <property type="entry name" value="LIM"/>
    <property type="match status" value="2"/>
</dbReference>
<proteinExistence type="predicted"/>
<accession>A0AAW0DYT7</accession>
<keyword evidence="2 4" id="KW-0479">Metal-binding</keyword>
<evidence type="ECO:0000256" key="1">
    <source>
        <dbReference type="ARBA" id="ARBA00022468"/>
    </source>
</evidence>
<feature type="compositionally biased region" description="Low complexity" evidence="6">
    <location>
        <begin position="272"/>
        <end position="290"/>
    </location>
</feature>
<dbReference type="Pfam" id="PF00130">
    <property type="entry name" value="C1_1"/>
    <property type="match status" value="1"/>
</dbReference>
<dbReference type="FunFam" id="1.10.555.10:FF:000043">
    <property type="entry name" value="Rho GTPase activator Rga"/>
    <property type="match status" value="1"/>
</dbReference>